<dbReference type="GO" id="GO:0016020">
    <property type="term" value="C:membrane"/>
    <property type="evidence" value="ECO:0007669"/>
    <property type="project" value="UniProtKB-SubCell"/>
</dbReference>
<protein>
    <submittedName>
        <fullName evidence="7">TonB family protein</fullName>
    </submittedName>
</protein>
<feature type="compositionally biased region" description="Pro residues" evidence="5">
    <location>
        <begin position="199"/>
        <end position="212"/>
    </location>
</feature>
<dbReference type="SUPFAM" id="SSF74653">
    <property type="entry name" value="TolA/TonB C-terminal domain"/>
    <property type="match status" value="1"/>
</dbReference>
<evidence type="ECO:0000256" key="1">
    <source>
        <dbReference type="ARBA" id="ARBA00004167"/>
    </source>
</evidence>
<feature type="domain" description="TonB C-terminal" evidence="6">
    <location>
        <begin position="254"/>
        <end position="340"/>
    </location>
</feature>
<proteinExistence type="predicted"/>
<dbReference type="NCBIfam" id="TIGR01352">
    <property type="entry name" value="tonB_Cterm"/>
    <property type="match status" value="1"/>
</dbReference>
<reference evidence="7 8" key="1">
    <citation type="journal article" date="2000" name="Arch. Microbiol.">
        <title>Rhodobaca bogoriensis gen. nov. and sp. nov., an alkaliphilic purple nonsulfur bacterium from African Rift Valley soda lakes.</title>
        <authorList>
            <person name="Milford A.D."/>
            <person name="Achenbach L.A."/>
            <person name="Jung D.O."/>
            <person name="Madigan M.T."/>
        </authorList>
    </citation>
    <scope>NUCLEOTIDE SEQUENCE [LARGE SCALE GENOMIC DNA]</scope>
    <source>
        <strain evidence="7 8">2376</strain>
    </source>
</reference>
<keyword evidence="8" id="KW-1185">Reference proteome</keyword>
<dbReference type="GO" id="GO:0055085">
    <property type="term" value="P:transmembrane transport"/>
    <property type="evidence" value="ECO:0007669"/>
    <property type="project" value="InterPro"/>
</dbReference>
<feature type="compositionally biased region" description="Low complexity" evidence="5">
    <location>
        <begin position="107"/>
        <end position="141"/>
    </location>
</feature>
<dbReference type="EMBL" id="JACBXS010000032">
    <property type="protein sequence ID" value="NYS26097.1"/>
    <property type="molecule type" value="Genomic_DNA"/>
</dbReference>
<evidence type="ECO:0000313" key="7">
    <source>
        <dbReference type="EMBL" id="NYS26097.1"/>
    </source>
</evidence>
<evidence type="ECO:0000256" key="2">
    <source>
        <dbReference type="ARBA" id="ARBA00022692"/>
    </source>
</evidence>
<keyword evidence="4" id="KW-0472">Membrane</keyword>
<feature type="region of interest" description="Disordered" evidence="5">
    <location>
        <begin position="87"/>
        <end position="151"/>
    </location>
</feature>
<feature type="compositionally biased region" description="Low complexity" evidence="5">
    <location>
        <begin position="170"/>
        <end position="181"/>
    </location>
</feature>
<dbReference type="RefSeq" id="WP_179906889.1">
    <property type="nucleotide sequence ID" value="NZ_JACBXS010000032.1"/>
</dbReference>
<dbReference type="InterPro" id="IPR037682">
    <property type="entry name" value="TonB_C"/>
</dbReference>
<name>A0A7Z0I1A1_9RHOB</name>
<evidence type="ECO:0000313" key="8">
    <source>
        <dbReference type="Proteomes" id="UP000529417"/>
    </source>
</evidence>
<comment type="caution">
    <text evidence="7">The sequence shown here is derived from an EMBL/GenBank/DDBJ whole genome shotgun (WGS) entry which is preliminary data.</text>
</comment>
<evidence type="ECO:0000256" key="3">
    <source>
        <dbReference type="ARBA" id="ARBA00022989"/>
    </source>
</evidence>
<keyword evidence="3" id="KW-1133">Transmembrane helix</keyword>
<dbReference type="Gene3D" id="3.30.1150.10">
    <property type="match status" value="1"/>
</dbReference>
<evidence type="ECO:0000256" key="4">
    <source>
        <dbReference type="ARBA" id="ARBA00023136"/>
    </source>
</evidence>
<evidence type="ECO:0000259" key="6">
    <source>
        <dbReference type="PROSITE" id="PS52015"/>
    </source>
</evidence>
<organism evidence="7 8">
    <name type="scientific">Rhabdonatronobacter sediminivivens</name>
    <dbReference type="NCBI Taxonomy" id="2743469"/>
    <lineage>
        <taxon>Bacteria</taxon>
        <taxon>Pseudomonadati</taxon>
        <taxon>Pseudomonadota</taxon>
        <taxon>Alphaproteobacteria</taxon>
        <taxon>Rhodobacterales</taxon>
        <taxon>Paracoccaceae</taxon>
        <taxon>Rhabdonatronobacter</taxon>
    </lineage>
</organism>
<comment type="subcellular location">
    <subcellularLocation>
        <location evidence="1">Membrane</location>
        <topology evidence="1">Single-pass membrane protein</topology>
    </subcellularLocation>
</comment>
<feature type="region of interest" description="Disordered" evidence="5">
    <location>
        <begin position="170"/>
        <end position="277"/>
    </location>
</feature>
<dbReference type="PROSITE" id="PS52015">
    <property type="entry name" value="TONB_CTD"/>
    <property type="match status" value="1"/>
</dbReference>
<evidence type="ECO:0000256" key="5">
    <source>
        <dbReference type="SAM" id="MobiDB-lite"/>
    </source>
</evidence>
<dbReference type="AlphaFoldDB" id="A0A7Z0I1A1"/>
<feature type="compositionally biased region" description="Polar residues" evidence="5">
    <location>
        <begin position="221"/>
        <end position="241"/>
    </location>
</feature>
<accession>A0A7Z0I1A1</accession>
<gene>
    <name evidence="7" type="ORF">HUK65_13975</name>
</gene>
<sequence length="340" mass="35110">MTAAALLRACPQRNGCPLVSPRDLRRLDIAPRLKTLALAAGASLMLHLGAMAALAPRETALIAGGGENAPAAIGTSFADFAEGVLSPSEAEPLDPEDAETRHREDPVTPLAPQVPQPVTAAPALPMAPDPDAALLPAAPDPETITSAPELVPDTARPAQTTAPQMITHAAPPERAAAAAPETMTPDTSLSELAPETSRTPPPRPDRTAPPQPTRQARAPQGNSAQTVTRGSQQGSTGQAANQAPARTESSAQGDAAASNYPGQVLRRIQRTRQVRSPARGQVLVAFSIGSNGGLVSVSVARSSGHAGLDQTALDHIRRAAPFPPPPAAAQRQFSFEFVSR</sequence>
<keyword evidence="2" id="KW-0812">Transmembrane</keyword>
<dbReference type="Proteomes" id="UP000529417">
    <property type="component" value="Unassembled WGS sequence"/>
</dbReference>
<dbReference type="Pfam" id="PF13103">
    <property type="entry name" value="TonB_2"/>
    <property type="match status" value="1"/>
</dbReference>
<dbReference type="InterPro" id="IPR006260">
    <property type="entry name" value="TonB/TolA_C"/>
</dbReference>